<dbReference type="InterPro" id="IPR036864">
    <property type="entry name" value="Zn2-C6_fun-type_DNA-bd_sf"/>
</dbReference>
<dbReference type="Pfam" id="PF04082">
    <property type="entry name" value="Fungal_trans"/>
    <property type="match status" value="1"/>
</dbReference>
<accession>A0A6A4HK89</accession>
<dbReference type="SMART" id="SM00066">
    <property type="entry name" value="GAL4"/>
    <property type="match status" value="1"/>
</dbReference>
<sequence>MRLTAFNSNTFTSSGGLREIISLLRIIYRLIRYLLVTTTMSDGEYSQDQRLHKKKRNADSCDHCRKRKIKCDSATRPGNICSSCLAFEIECTHLSASAKRKRGPPKGLPRGQKTIPSIVSSILSTLKPYEPPSDTAAVKKLLANLAEHITGLEQEISNLRTQLQLQQQQMGSITLPKSHSTSNLSFNIKPLQIGPGPPPGSYLEYDTEAIEGLTEHLRRISLETTKDHRHFGGSSSIMLVKSAIDIKNEYFRDDSIRSSVFPIPNNCKRPVFWTIHPWQILPADESPPPFIFPDPDLINTLVSLYFTHINVYFPILHKPSFLRSIAQNLHHEDYHFGALILAVCALGARFSDDPRVYEDGLGASNATPSAATEQSIGWKWIRQIQPVRRTFTRPPCIYEIQLYQVYVVFMQSTSTAESCWILVSMGVRFAQDVGAHRKKEILKPTLENELWKRAFWMLFVIDIFTSAFLGRPRCINTEDFDVDLPCMCDDEYWENPDEPEHAFQQPPGKPSSASYFICFIKLMDVLGLVMRTIYAIRRPEMWTASGMNGLQWNEKIVAELDSSLNKWVDEIPEHLRWDPNKENTEHFNQSVMLYTTYYWIQTQIHRQFIARPGKDSLLSFPSLAICANASRSICRVTEIQRRRNIGLLALPNITMAIFNSSLILLVNVWRGRQVKAPTSAALEKELADVYQCLNLLSLHEKRWQQSGRFCDILREIISISHPHLDQRLSTKRSRETELDTIDSVTGDSYPVDTSSIGHRDRQMSATAVDTEQSNPGASAQWMGSPLLQGLQSVISPEGADFQSYNNLFSLPTHTHELGSLPIYESSAEWPTHDNAVIVDSNATFTSYFQFAYASGIPRPISTPI</sequence>
<dbReference type="GO" id="GO:0003677">
    <property type="term" value="F:DNA binding"/>
    <property type="evidence" value="ECO:0007669"/>
    <property type="project" value="InterPro"/>
</dbReference>
<dbReference type="Proteomes" id="UP000799118">
    <property type="component" value="Unassembled WGS sequence"/>
</dbReference>
<dbReference type="OrthoDB" id="4456959at2759"/>
<evidence type="ECO:0000256" key="3">
    <source>
        <dbReference type="SAM" id="Coils"/>
    </source>
</evidence>
<feature type="domain" description="Zn(2)-C6 fungal-type" evidence="4">
    <location>
        <begin position="60"/>
        <end position="93"/>
    </location>
</feature>
<evidence type="ECO:0000256" key="1">
    <source>
        <dbReference type="ARBA" id="ARBA00022723"/>
    </source>
</evidence>
<dbReference type="PANTHER" id="PTHR46910:SF38">
    <property type="entry name" value="ZN(2)-C6 FUNGAL-TYPE DOMAIN-CONTAINING PROTEIN"/>
    <property type="match status" value="1"/>
</dbReference>
<evidence type="ECO:0000313" key="6">
    <source>
        <dbReference type="Proteomes" id="UP000799118"/>
    </source>
</evidence>
<dbReference type="SMART" id="SM00906">
    <property type="entry name" value="Fungal_trans"/>
    <property type="match status" value="1"/>
</dbReference>
<gene>
    <name evidence="5" type="ORF">BT96DRAFT_49204</name>
</gene>
<keyword evidence="1" id="KW-0479">Metal-binding</keyword>
<dbReference type="EMBL" id="ML769490">
    <property type="protein sequence ID" value="KAE9397941.1"/>
    <property type="molecule type" value="Genomic_DNA"/>
</dbReference>
<reference evidence="5" key="1">
    <citation type="journal article" date="2019" name="Environ. Microbiol.">
        <title>Fungal ecological strategies reflected in gene transcription - a case study of two litter decomposers.</title>
        <authorList>
            <person name="Barbi F."/>
            <person name="Kohler A."/>
            <person name="Barry K."/>
            <person name="Baskaran P."/>
            <person name="Daum C."/>
            <person name="Fauchery L."/>
            <person name="Ihrmark K."/>
            <person name="Kuo A."/>
            <person name="LaButti K."/>
            <person name="Lipzen A."/>
            <person name="Morin E."/>
            <person name="Grigoriev I.V."/>
            <person name="Henrissat B."/>
            <person name="Lindahl B."/>
            <person name="Martin F."/>
        </authorList>
    </citation>
    <scope>NUCLEOTIDE SEQUENCE</scope>
    <source>
        <strain evidence="5">JB14</strain>
    </source>
</reference>
<keyword evidence="6" id="KW-1185">Reference proteome</keyword>
<dbReference type="GO" id="GO:0000981">
    <property type="term" value="F:DNA-binding transcription factor activity, RNA polymerase II-specific"/>
    <property type="evidence" value="ECO:0007669"/>
    <property type="project" value="InterPro"/>
</dbReference>
<dbReference type="InterPro" id="IPR001138">
    <property type="entry name" value="Zn2Cys6_DnaBD"/>
</dbReference>
<protein>
    <recommendedName>
        <fullName evidence="4">Zn(2)-C6 fungal-type domain-containing protein</fullName>
    </recommendedName>
</protein>
<evidence type="ECO:0000313" key="5">
    <source>
        <dbReference type="EMBL" id="KAE9397941.1"/>
    </source>
</evidence>
<organism evidence="5 6">
    <name type="scientific">Gymnopus androsaceus JB14</name>
    <dbReference type="NCBI Taxonomy" id="1447944"/>
    <lineage>
        <taxon>Eukaryota</taxon>
        <taxon>Fungi</taxon>
        <taxon>Dikarya</taxon>
        <taxon>Basidiomycota</taxon>
        <taxon>Agaricomycotina</taxon>
        <taxon>Agaricomycetes</taxon>
        <taxon>Agaricomycetidae</taxon>
        <taxon>Agaricales</taxon>
        <taxon>Marasmiineae</taxon>
        <taxon>Omphalotaceae</taxon>
        <taxon>Gymnopus</taxon>
    </lineage>
</organism>
<dbReference type="CDD" id="cd12148">
    <property type="entry name" value="fungal_TF_MHR"/>
    <property type="match status" value="1"/>
</dbReference>
<evidence type="ECO:0000256" key="2">
    <source>
        <dbReference type="ARBA" id="ARBA00023242"/>
    </source>
</evidence>
<dbReference type="AlphaFoldDB" id="A0A6A4HK89"/>
<dbReference type="CDD" id="cd00067">
    <property type="entry name" value="GAL4"/>
    <property type="match status" value="1"/>
</dbReference>
<name>A0A6A4HK89_9AGAR</name>
<dbReference type="PROSITE" id="PS00463">
    <property type="entry name" value="ZN2_CY6_FUNGAL_1"/>
    <property type="match status" value="1"/>
</dbReference>
<dbReference type="PANTHER" id="PTHR46910">
    <property type="entry name" value="TRANSCRIPTION FACTOR PDR1"/>
    <property type="match status" value="1"/>
</dbReference>
<dbReference type="SUPFAM" id="SSF57701">
    <property type="entry name" value="Zn2/Cys6 DNA-binding domain"/>
    <property type="match status" value="1"/>
</dbReference>
<dbReference type="InterPro" id="IPR050987">
    <property type="entry name" value="AtrR-like"/>
</dbReference>
<dbReference type="PROSITE" id="PS50048">
    <property type="entry name" value="ZN2_CY6_FUNGAL_2"/>
    <property type="match status" value="1"/>
</dbReference>
<proteinExistence type="predicted"/>
<dbReference type="Pfam" id="PF00172">
    <property type="entry name" value="Zn_clus"/>
    <property type="match status" value="1"/>
</dbReference>
<feature type="coiled-coil region" evidence="3">
    <location>
        <begin position="142"/>
        <end position="169"/>
    </location>
</feature>
<dbReference type="GO" id="GO:0006351">
    <property type="term" value="P:DNA-templated transcription"/>
    <property type="evidence" value="ECO:0007669"/>
    <property type="project" value="InterPro"/>
</dbReference>
<keyword evidence="3" id="KW-0175">Coiled coil</keyword>
<keyword evidence="2" id="KW-0539">Nucleus</keyword>
<evidence type="ECO:0000259" key="4">
    <source>
        <dbReference type="PROSITE" id="PS50048"/>
    </source>
</evidence>
<dbReference type="Gene3D" id="4.10.240.10">
    <property type="entry name" value="Zn(2)-C6 fungal-type DNA-binding domain"/>
    <property type="match status" value="1"/>
</dbReference>
<dbReference type="GO" id="GO:0008270">
    <property type="term" value="F:zinc ion binding"/>
    <property type="evidence" value="ECO:0007669"/>
    <property type="project" value="InterPro"/>
</dbReference>
<dbReference type="InterPro" id="IPR007219">
    <property type="entry name" value="XnlR_reg_dom"/>
</dbReference>